<dbReference type="InterPro" id="IPR005531">
    <property type="entry name" value="Asp23"/>
</dbReference>
<evidence type="ECO:0000313" key="2">
    <source>
        <dbReference type="EMBL" id="OLS01719.1"/>
    </source>
</evidence>
<comment type="similarity">
    <text evidence="1">Belongs to the asp23 family.</text>
</comment>
<dbReference type="PANTHER" id="PTHR34297">
    <property type="entry name" value="HYPOTHETICAL CYTOSOLIC PROTEIN-RELATED"/>
    <property type="match status" value="1"/>
</dbReference>
<name>A0A1U7M3C9_TISCR</name>
<dbReference type="AlphaFoldDB" id="A0A1U7M3C9"/>
<dbReference type="EMBL" id="LTDM01000064">
    <property type="protein sequence ID" value="OLS01719.1"/>
    <property type="molecule type" value="Genomic_DNA"/>
</dbReference>
<dbReference type="OrthoDB" id="9791482at2"/>
<proteinExistence type="inferred from homology"/>
<dbReference type="Pfam" id="PF03780">
    <property type="entry name" value="Asp23"/>
    <property type="match status" value="1"/>
</dbReference>
<accession>A0A1U7M3C9</accession>
<evidence type="ECO:0000313" key="3">
    <source>
        <dbReference type="Proteomes" id="UP000186112"/>
    </source>
</evidence>
<protein>
    <submittedName>
        <fullName evidence="2">Alkaline shock protein 23</fullName>
    </submittedName>
</protein>
<dbReference type="RefSeq" id="WP_075728213.1">
    <property type="nucleotide sequence ID" value="NZ_LTDM01000064.1"/>
</dbReference>
<comment type="caution">
    <text evidence="2">The sequence shown here is derived from an EMBL/GenBank/DDBJ whole genome shotgun (WGS) entry which is preliminary data.</text>
</comment>
<reference evidence="2 3" key="1">
    <citation type="submission" date="2016-02" db="EMBL/GenBank/DDBJ databases">
        <title>Genome sequence of Tissierella creatinophila DSM 6911.</title>
        <authorList>
            <person name="Poehlein A."/>
            <person name="Daniel R."/>
        </authorList>
    </citation>
    <scope>NUCLEOTIDE SEQUENCE [LARGE SCALE GENOMIC DNA]</scope>
    <source>
        <strain evidence="2 3">DSM 6911</strain>
    </source>
</reference>
<keyword evidence="3" id="KW-1185">Reference proteome</keyword>
<evidence type="ECO:0000256" key="1">
    <source>
        <dbReference type="ARBA" id="ARBA00005721"/>
    </source>
</evidence>
<sequence>MPAKTNTDIGTISIDESVIATLAGVSAMESYGIVGMASKNATDGLFELLKWDSLTKGIKVYSKDNRLVIDLHVILQYGVKISVVAKNIIERVKFNVEKLTGQKIDSINIYVQGIRVQK</sequence>
<dbReference type="Proteomes" id="UP000186112">
    <property type="component" value="Unassembled WGS sequence"/>
</dbReference>
<gene>
    <name evidence="2" type="ORF">TICRE_23190</name>
</gene>
<dbReference type="PANTHER" id="PTHR34297:SF2">
    <property type="entry name" value="ASP23_GLS24 FAMILY ENVELOPE STRESS RESPONSE PROTEIN"/>
    <property type="match status" value="1"/>
</dbReference>
<organism evidence="2 3">
    <name type="scientific">Tissierella creatinophila DSM 6911</name>
    <dbReference type="NCBI Taxonomy" id="1123403"/>
    <lineage>
        <taxon>Bacteria</taxon>
        <taxon>Bacillati</taxon>
        <taxon>Bacillota</taxon>
        <taxon>Tissierellia</taxon>
        <taxon>Tissierellales</taxon>
        <taxon>Tissierellaceae</taxon>
        <taxon>Tissierella</taxon>
    </lineage>
</organism>